<proteinExistence type="predicted"/>
<feature type="region of interest" description="Disordered" evidence="1">
    <location>
        <begin position="1"/>
        <end position="31"/>
    </location>
</feature>
<dbReference type="EMBL" id="UINC01202804">
    <property type="protein sequence ID" value="SVE22779.1"/>
    <property type="molecule type" value="Genomic_DNA"/>
</dbReference>
<dbReference type="AlphaFoldDB" id="A0A383BSC3"/>
<sequence>QRNSMKGGSQAGDPKEIRSGKASARLKKSGSVDDAASVFYNMIRSK</sequence>
<feature type="non-terminal residue" evidence="2">
    <location>
        <position position="1"/>
    </location>
</feature>
<evidence type="ECO:0000313" key="2">
    <source>
        <dbReference type="EMBL" id="SVE22779.1"/>
    </source>
</evidence>
<name>A0A383BSC3_9ZZZZ</name>
<organism evidence="2">
    <name type="scientific">marine metagenome</name>
    <dbReference type="NCBI Taxonomy" id="408172"/>
    <lineage>
        <taxon>unclassified sequences</taxon>
        <taxon>metagenomes</taxon>
        <taxon>ecological metagenomes</taxon>
    </lineage>
</organism>
<gene>
    <name evidence="2" type="ORF">METZ01_LOCUS475633</name>
</gene>
<evidence type="ECO:0000256" key="1">
    <source>
        <dbReference type="SAM" id="MobiDB-lite"/>
    </source>
</evidence>
<accession>A0A383BSC3</accession>
<protein>
    <submittedName>
        <fullName evidence="2">Uncharacterized protein</fullName>
    </submittedName>
</protein>
<reference evidence="2" key="1">
    <citation type="submission" date="2018-05" db="EMBL/GenBank/DDBJ databases">
        <authorList>
            <person name="Lanie J.A."/>
            <person name="Ng W.-L."/>
            <person name="Kazmierczak K.M."/>
            <person name="Andrzejewski T.M."/>
            <person name="Davidsen T.M."/>
            <person name="Wayne K.J."/>
            <person name="Tettelin H."/>
            <person name="Glass J.I."/>
            <person name="Rusch D."/>
            <person name="Podicherti R."/>
            <person name="Tsui H.-C.T."/>
            <person name="Winkler M.E."/>
        </authorList>
    </citation>
    <scope>NUCLEOTIDE SEQUENCE</scope>
</reference>